<organism evidence="2 3">
    <name type="scientific">Digitaria exilis</name>
    <dbReference type="NCBI Taxonomy" id="1010633"/>
    <lineage>
        <taxon>Eukaryota</taxon>
        <taxon>Viridiplantae</taxon>
        <taxon>Streptophyta</taxon>
        <taxon>Embryophyta</taxon>
        <taxon>Tracheophyta</taxon>
        <taxon>Spermatophyta</taxon>
        <taxon>Magnoliopsida</taxon>
        <taxon>Liliopsida</taxon>
        <taxon>Poales</taxon>
        <taxon>Poaceae</taxon>
        <taxon>PACMAD clade</taxon>
        <taxon>Panicoideae</taxon>
        <taxon>Panicodae</taxon>
        <taxon>Paniceae</taxon>
        <taxon>Anthephorinae</taxon>
        <taxon>Digitaria</taxon>
    </lineage>
</organism>
<dbReference type="EMBL" id="JACEFO010000825">
    <property type="protein sequence ID" value="KAF8755765.1"/>
    <property type="molecule type" value="Genomic_DNA"/>
</dbReference>
<comment type="caution">
    <text evidence="2">The sequence shown here is derived from an EMBL/GenBank/DDBJ whole genome shotgun (WGS) entry which is preliminary data.</text>
</comment>
<dbReference type="Proteomes" id="UP000636709">
    <property type="component" value="Unassembled WGS sequence"/>
</dbReference>
<sequence length="75" mass="8868">MIITARATFGNAIFWEIVIVALWSIWKHRNSIIFFYGESLSFNKWRLYFFQEMSLVTLRVKSGLKDKINVCLSSM</sequence>
<keyword evidence="1" id="KW-0472">Membrane</keyword>
<gene>
    <name evidence="2" type="ORF">HU200_011234</name>
</gene>
<proteinExistence type="predicted"/>
<evidence type="ECO:0000313" key="2">
    <source>
        <dbReference type="EMBL" id="KAF8755765.1"/>
    </source>
</evidence>
<keyword evidence="3" id="KW-1185">Reference proteome</keyword>
<evidence type="ECO:0000313" key="3">
    <source>
        <dbReference type="Proteomes" id="UP000636709"/>
    </source>
</evidence>
<keyword evidence="1" id="KW-0812">Transmembrane</keyword>
<accession>A0A835KMU8</accession>
<keyword evidence="1" id="KW-1133">Transmembrane helix</keyword>
<feature type="transmembrane region" description="Helical" evidence="1">
    <location>
        <begin position="7"/>
        <end position="26"/>
    </location>
</feature>
<reference evidence="2" key="1">
    <citation type="submission" date="2020-07" db="EMBL/GenBank/DDBJ databases">
        <title>Genome sequence and genetic diversity analysis of an under-domesticated orphan crop, white fonio (Digitaria exilis).</title>
        <authorList>
            <person name="Bennetzen J.L."/>
            <person name="Chen S."/>
            <person name="Ma X."/>
            <person name="Wang X."/>
            <person name="Yssel A.E.J."/>
            <person name="Chaluvadi S.R."/>
            <person name="Johnson M."/>
            <person name="Gangashetty P."/>
            <person name="Hamidou F."/>
            <person name="Sanogo M.D."/>
            <person name="Zwaenepoel A."/>
            <person name="Wallace J."/>
            <person name="Van De Peer Y."/>
            <person name="Van Deynze A."/>
        </authorList>
    </citation>
    <scope>NUCLEOTIDE SEQUENCE</scope>
    <source>
        <tissue evidence="2">Leaves</tissue>
    </source>
</reference>
<protein>
    <submittedName>
        <fullName evidence="2">Uncharacterized protein</fullName>
    </submittedName>
</protein>
<dbReference type="AlphaFoldDB" id="A0A835KMU8"/>
<name>A0A835KMU8_9POAL</name>
<evidence type="ECO:0000256" key="1">
    <source>
        <dbReference type="SAM" id="Phobius"/>
    </source>
</evidence>